<evidence type="ECO:0000256" key="2">
    <source>
        <dbReference type="ARBA" id="ARBA00001946"/>
    </source>
</evidence>
<feature type="domain" description="Transketolase-like pyrimidine-binding" evidence="11">
    <location>
        <begin position="285"/>
        <end position="468"/>
    </location>
</feature>
<dbReference type="Proteomes" id="UP001320245">
    <property type="component" value="Unassembled WGS sequence"/>
</dbReference>
<dbReference type="EC" id="2.2.1.1" evidence="5"/>
<comment type="cofactor">
    <cofactor evidence="1">
        <name>Co(2+)</name>
        <dbReference type="ChEBI" id="CHEBI:48828"/>
    </cofactor>
</comment>
<dbReference type="SUPFAM" id="SSF52922">
    <property type="entry name" value="TK C-terminal domain-like"/>
    <property type="match status" value="1"/>
</dbReference>
<dbReference type="InterPro" id="IPR005475">
    <property type="entry name" value="Transketolase-like_Pyr-bd"/>
</dbReference>
<dbReference type="Pfam" id="PF00456">
    <property type="entry name" value="Transketolase_N"/>
    <property type="match status" value="1"/>
</dbReference>
<dbReference type="GO" id="GO:0046872">
    <property type="term" value="F:metal ion binding"/>
    <property type="evidence" value="ECO:0007669"/>
    <property type="project" value="UniProtKB-KW"/>
</dbReference>
<dbReference type="Pfam" id="PF02779">
    <property type="entry name" value="Transket_pyr"/>
    <property type="match status" value="1"/>
</dbReference>
<dbReference type="Gene3D" id="3.40.50.970">
    <property type="match status" value="2"/>
</dbReference>
<evidence type="ECO:0000256" key="7">
    <source>
        <dbReference type="ARBA" id="ARBA00022723"/>
    </source>
</evidence>
<keyword evidence="8" id="KW-0460">Magnesium</keyword>
<dbReference type="SUPFAM" id="SSF52518">
    <property type="entry name" value="Thiamin diphosphate-binding fold (THDP-binding)"/>
    <property type="match status" value="2"/>
</dbReference>
<keyword evidence="7" id="KW-0479">Metal-binding</keyword>
<dbReference type="GO" id="GO:0006098">
    <property type="term" value="P:pentose-phosphate shunt"/>
    <property type="evidence" value="ECO:0007669"/>
    <property type="project" value="TreeGrafter"/>
</dbReference>
<dbReference type="FunFam" id="3.40.50.920:FF:000012">
    <property type="entry name" value="Transketolase, variant 1"/>
    <property type="match status" value="1"/>
</dbReference>
<accession>A0AAN9YMG9</accession>
<dbReference type="PROSITE" id="PS00802">
    <property type="entry name" value="TRANSKETOLASE_2"/>
    <property type="match status" value="1"/>
</dbReference>
<evidence type="ECO:0000256" key="5">
    <source>
        <dbReference type="ARBA" id="ARBA00013152"/>
    </source>
</evidence>
<dbReference type="PANTHER" id="PTHR43522">
    <property type="entry name" value="TRANSKETOLASE"/>
    <property type="match status" value="1"/>
</dbReference>
<evidence type="ECO:0000256" key="3">
    <source>
        <dbReference type="ARBA" id="ARBA00001964"/>
    </source>
</evidence>
<comment type="caution">
    <text evidence="12">The sequence shown here is derived from an EMBL/GenBank/DDBJ whole genome shotgun (WGS) entry which is preliminary data.</text>
</comment>
<comment type="cofactor">
    <cofactor evidence="3">
        <name>thiamine diphosphate</name>
        <dbReference type="ChEBI" id="CHEBI:58937"/>
    </cofactor>
</comment>
<evidence type="ECO:0000256" key="6">
    <source>
        <dbReference type="ARBA" id="ARBA00022679"/>
    </source>
</evidence>
<dbReference type="InterPro" id="IPR033247">
    <property type="entry name" value="Transketolase_fam"/>
</dbReference>
<reference evidence="12 13" key="1">
    <citation type="journal article" date="2023" name="PLoS ONE">
        <title>Cytospora paraplurivora sp. nov. isolated from orchards with fruit tree decline syndrome in Ontario, Canada.</title>
        <authorList>
            <person name="Ilyukhin E."/>
            <person name="Nguyen H.D.T."/>
            <person name="Castle A.J."/>
            <person name="Ellouze W."/>
        </authorList>
    </citation>
    <scope>NUCLEOTIDE SEQUENCE [LARGE SCALE GENOMIC DNA]</scope>
    <source>
        <strain evidence="12 13">FDS-564</strain>
    </source>
</reference>
<gene>
    <name evidence="12" type="ORF">SLS53_000209</name>
</gene>
<name>A0AAN9YMG9_9PEZI</name>
<keyword evidence="13" id="KW-1185">Reference proteome</keyword>
<comment type="cofactor">
    <cofactor evidence="2">
        <name>Mg(2+)</name>
        <dbReference type="ChEBI" id="CHEBI:18420"/>
    </cofactor>
</comment>
<dbReference type="GO" id="GO:0005829">
    <property type="term" value="C:cytosol"/>
    <property type="evidence" value="ECO:0007669"/>
    <property type="project" value="TreeGrafter"/>
</dbReference>
<dbReference type="EMBL" id="JAJSPL020000001">
    <property type="protein sequence ID" value="KAK7749631.1"/>
    <property type="molecule type" value="Genomic_DNA"/>
</dbReference>
<dbReference type="InterPro" id="IPR029061">
    <property type="entry name" value="THDP-binding"/>
</dbReference>
<evidence type="ECO:0000256" key="4">
    <source>
        <dbReference type="ARBA" id="ARBA00007131"/>
    </source>
</evidence>
<keyword evidence="6" id="KW-0808">Transferase</keyword>
<proteinExistence type="inferred from homology"/>
<dbReference type="GO" id="GO:0004802">
    <property type="term" value="F:transketolase activity"/>
    <property type="evidence" value="ECO:0007669"/>
    <property type="project" value="UniProtKB-EC"/>
</dbReference>
<sequence length="630" mass="68664">MMYSFLHLSGYKAMTLDQLKSYHSEHADSLCPGHPEIEIEGIELTTGPLGQGVANAVGLAIATKNLQATYNRPGLEVVSNHTWCTVGDACLQEGVGLEAISLAGHWKLNNLTIIYDNNQITCDGSVDLVNSEDISAKMRACGFHVLEVEDGCYDVEGIVSVLKEARESREKPTFINIKTTIGLGSAVAGKAAAHGAPFGVEEVKRMKTANGFDPEQHFVINDEVRRFFAELPKRGERFVEEWNGVVDEYHRQYPELGAEFEARVRGETTRDWHDLIPDSFSTSATASRVSSGLVLNPIAKEINSLIVGTADLSPSVNMAWDGKVDFQHPDLRTTCGINGSYAGRYIHYGVREHAMCAIANGLAAFNRGTFLPVTSTFFIFYLYAAPAVRMGALQRLPVIHVATHDSIGAGEDGPTHQPVELAALFRSMPNLLYIRPGDSEEVAGAYAVALGYREGPSIVSLSRHKIPQLHGGDRGTSLTSRDGVAKGAYVLQESEGGAPADVTLIGVGAELSFALELAKALRDSKGIRARVVSFPCWRLFELQPISYRREVLGRHGPGGIPAVVIEPFAPNGWERYADAGICLRQFGHSLPGQYIYGHFGFEVHSMAEKVIGYLEGIRNEIYIKGEFVDL</sequence>
<dbReference type="Pfam" id="PF22613">
    <property type="entry name" value="Transketolase_C_1"/>
    <property type="match status" value="1"/>
</dbReference>
<dbReference type="AlphaFoldDB" id="A0AAN9YMG9"/>
<evidence type="ECO:0000256" key="10">
    <source>
        <dbReference type="ARBA" id="ARBA00049473"/>
    </source>
</evidence>
<evidence type="ECO:0000256" key="8">
    <source>
        <dbReference type="ARBA" id="ARBA00022842"/>
    </source>
</evidence>
<organism evidence="12 13">
    <name type="scientific">Cytospora paraplurivora</name>
    <dbReference type="NCBI Taxonomy" id="2898453"/>
    <lineage>
        <taxon>Eukaryota</taxon>
        <taxon>Fungi</taxon>
        <taxon>Dikarya</taxon>
        <taxon>Ascomycota</taxon>
        <taxon>Pezizomycotina</taxon>
        <taxon>Sordariomycetes</taxon>
        <taxon>Sordariomycetidae</taxon>
        <taxon>Diaporthales</taxon>
        <taxon>Cytosporaceae</taxon>
        <taxon>Cytospora</taxon>
    </lineage>
</organism>
<keyword evidence="9" id="KW-0786">Thiamine pyrophosphate</keyword>
<comment type="catalytic activity">
    <reaction evidence="10">
        <text>D-sedoheptulose 7-phosphate + D-glyceraldehyde 3-phosphate = aldehydo-D-ribose 5-phosphate + D-xylulose 5-phosphate</text>
        <dbReference type="Rhea" id="RHEA:10508"/>
        <dbReference type="ChEBI" id="CHEBI:57483"/>
        <dbReference type="ChEBI" id="CHEBI:57737"/>
        <dbReference type="ChEBI" id="CHEBI:58273"/>
        <dbReference type="ChEBI" id="CHEBI:59776"/>
        <dbReference type="EC" id="2.2.1.1"/>
    </reaction>
</comment>
<dbReference type="InterPro" id="IPR055152">
    <property type="entry name" value="Transketolase-like_C_2"/>
</dbReference>
<evidence type="ECO:0000256" key="1">
    <source>
        <dbReference type="ARBA" id="ARBA00001941"/>
    </source>
</evidence>
<dbReference type="FunFam" id="3.40.50.970:FF:000003">
    <property type="entry name" value="Transketolase"/>
    <property type="match status" value="1"/>
</dbReference>
<evidence type="ECO:0000256" key="9">
    <source>
        <dbReference type="ARBA" id="ARBA00023052"/>
    </source>
</evidence>
<dbReference type="InterPro" id="IPR020826">
    <property type="entry name" value="Transketolase_BS"/>
</dbReference>
<dbReference type="SMART" id="SM00861">
    <property type="entry name" value="Transket_pyr"/>
    <property type="match status" value="1"/>
</dbReference>
<comment type="similarity">
    <text evidence="4">Belongs to the transketolase family.</text>
</comment>
<dbReference type="InterPro" id="IPR009014">
    <property type="entry name" value="Transketo_C/PFOR_II"/>
</dbReference>
<protein>
    <recommendedName>
        <fullName evidence="5">transketolase</fullName>
        <ecNumber evidence="5">2.2.1.1</ecNumber>
    </recommendedName>
</protein>
<evidence type="ECO:0000313" key="12">
    <source>
        <dbReference type="EMBL" id="KAK7749631.1"/>
    </source>
</evidence>
<evidence type="ECO:0000259" key="11">
    <source>
        <dbReference type="SMART" id="SM00861"/>
    </source>
</evidence>
<dbReference type="Gene3D" id="3.40.50.920">
    <property type="match status" value="1"/>
</dbReference>
<dbReference type="GO" id="GO:0005634">
    <property type="term" value="C:nucleus"/>
    <property type="evidence" value="ECO:0007669"/>
    <property type="project" value="TreeGrafter"/>
</dbReference>
<dbReference type="PANTHER" id="PTHR43522:SF6">
    <property type="entry name" value="TRANSKETOLASE-LIKE PYRIMIDINE-BINDING DOMAIN-CONTAINING PROTEIN-RELATED"/>
    <property type="match status" value="1"/>
</dbReference>
<evidence type="ECO:0000313" key="13">
    <source>
        <dbReference type="Proteomes" id="UP001320245"/>
    </source>
</evidence>
<dbReference type="InterPro" id="IPR005474">
    <property type="entry name" value="Transketolase_N"/>
</dbReference>
<dbReference type="CDD" id="cd07033">
    <property type="entry name" value="TPP_PYR_DXS_TK_like"/>
    <property type="match status" value="1"/>
</dbReference>